<accession>A0A853IJI4</accession>
<proteinExistence type="predicted"/>
<dbReference type="EMBL" id="JACCKB010000100">
    <property type="protein sequence ID" value="NYZ69557.1"/>
    <property type="molecule type" value="Genomic_DNA"/>
</dbReference>
<sequence>MKIITSATHKGGEAKTTLAQVIASYTAQLKNKRTLLIDLDKQGSLSRRYLRMESEETRAEIDGTAIPPVHPDYREGNDPSDFPPRTSFHGIYHGQMVVPYPTSIPNLDIVPSWSSRLDAVLKNSPDYLLERVYNRPLEFFKLPELRSAYDVVIIDTPPDKNPLVIGALRASTHVFIPVQLAQMSLEGLEAMKIFVGQQNDVVCSDHEIKLAGIVPTIYDKSASQKKRLEFLKDQHGDLIIDPPMYKRVTITRLSETPAEPSSFLEWPSSVMAKKYGHKKSQQENDKHELLETCEEIYKRVFK</sequence>
<dbReference type="PANTHER" id="PTHR13696">
    <property type="entry name" value="P-LOOP CONTAINING NUCLEOSIDE TRIPHOSPHATE HYDROLASE"/>
    <property type="match status" value="1"/>
</dbReference>
<feature type="domain" description="AAA" evidence="1">
    <location>
        <begin position="1"/>
        <end position="196"/>
    </location>
</feature>
<dbReference type="InterPro" id="IPR050678">
    <property type="entry name" value="DNA_Partitioning_ATPase"/>
</dbReference>
<keyword evidence="3" id="KW-1185">Reference proteome</keyword>
<gene>
    <name evidence="2" type="ORF">H0A36_26425</name>
</gene>
<dbReference type="Pfam" id="PF13614">
    <property type="entry name" value="AAA_31"/>
    <property type="match status" value="1"/>
</dbReference>
<protein>
    <submittedName>
        <fullName evidence="2">ParA family protein</fullName>
    </submittedName>
</protein>
<reference evidence="2 3" key="1">
    <citation type="submission" date="2020-07" db="EMBL/GenBank/DDBJ databases">
        <title>Endozoicomonas sp. nov., isolated from sediment.</title>
        <authorList>
            <person name="Gu T."/>
        </authorList>
    </citation>
    <scope>NUCLEOTIDE SEQUENCE [LARGE SCALE GENOMIC DNA]</scope>
    <source>
        <strain evidence="2 3">SM1973</strain>
    </source>
</reference>
<evidence type="ECO:0000313" key="3">
    <source>
        <dbReference type="Proteomes" id="UP000569732"/>
    </source>
</evidence>
<name>A0A853IJI4_9GAMM</name>
<evidence type="ECO:0000259" key="1">
    <source>
        <dbReference type="Pfam" id="PF13614"/>
    </source>
</evidence>
<dbReference type="Gene3D" id="3.40.50.300">
    <property type="entry name" value="P-loop containing nucleotide triphosphate hydrolases"/>
    <property type="match status" value="1"/>
</dbReference>
<organism evidence="2 3">
    <name type="scientific">Spartinivicinus marinus</name>
    <dbReference type="NCBI Taxonomy" id="2994442"/>
    <lineage>
        <taxon>Bacteria</taxon>
        <taxon>Pseudomonadati</taxon>
        <taxon>Pseudomonadota</taxon>
        <taxon>Gammaproteobacteria</taxon>
        <taxon>Oceanospirillales</taxon>
        <taxon>Zooshikellaceae</taxon>
        <taxon>Spartinivicinus</taxon>
    </lineage>
</organism>
<comment type="caution">
    <text evidence="2">The sequence shown here is derived from an EMBL/GenBank/DDBJ whole genome shotgun (WGS) entry which is preliminary data.</text>
</comment>
<dbReference type="RefSeq" id="WP_180571540.1">
    <property type="nucleotide sequence ID" value="NZ_JACCKB010000100.1"/>
</dbReference>
<dbReference type="CDD" id="cd02042">
    <property type="entry name" value="ParAB_family"/>
    <property type="match status" value="1"/>
</dbReference>
<dbReference type="InterPro" id="IPR027417">
    <property type="entry name" value="P-loop_NTPase"/>
</dbReference>
<dbReference type="Proteomes" id="UP000569732">
    <property type="component" value="Unassembled WGS sequence"/>
</dbReference>
<dbReference type="InterPro" id="IPR025669">
    <property type="entry name" value="AAA_dom"/>
</dbReference>
<dbReference type="PANTHER" id="PTHR13696:SF99">
    <property type="entry name" value="COBYRINIC ACID AC-DIAMIDE SYNTHASE"/>
    <property type="match status" value="1"/>
</dbReference>
<dbReference type="AlphaFoldDB" id="A0A853IJI4"/>
<evidence type="ECO:0000313" key="2">
    <source>
        <dbReference type="EMBL" id="NYZ69557.1"/>
    </source>
</evidence>
<dbReference type="SUPFAM" id="SSF52540">
    <property type="entry name" value="P-loop containing nucleoside triphosphate hydrolases"/>
    <property type="match status" value="1"/>
</dbReference>